<dbReference type="Gene3D" id="3.30.420.10">
    <property type="entry name" value="Ribonuclease H-like superfamily/Ribonuclease H"/>
    <property type="match status" value="1"/>
</dbReference>
<protein>
    <submittedName>
        <fullName evidence="2">Retrovirus-related Pol polyprotein from transposon TNT 1-94</fullName>
    </submittedName>
</protein>
<dbReference type="OMA" id="CSTHEQI"/>
<dbReference type="AlphaFoldDB" id="A0A151RB67"/>
<evidence type="ECO:0000313" key="2">
    <source>
        <dbReference type="EMBL" id="KYP39884.1"/>
    </source>
</evidence>
<dbReference type="GO" id="GO:0003676">
    <property type="term" value="F:nucleic acid binding"/>
    <property type="evidence" value="ECO:0007669"/>
    <property type="project" value="InterPro"/>
</dbReference>
<reference evidence="2" key="1">
    <citation type="journal article" date="2012" name="Nat. Biotechnol.">
        <title>Draft genome sequence of pigeonpea (Cajanus cajan), an orphan legume crop of resource-poor farmers.</title>
        <authorList>
            <person name="Varshney R.K."/>
            <person name="Chen W."/>
            <person name="Li Y."/>
            <person name="Bharti A.K."/>
            <person name="Saxena R.K."/>
            <person name="Schlueter J.A."/>
            <person name="Donoghue M.T."/>
            <person name="Azam S."/>
            <person name="Fan G."/>
            <person name="Whaley A.M."/>
            <person name="Farmer A.D."/>
            <person name="Sheridan J."/>
            <person name="Iwata A."/>
            <person name="Tuteja R."/>
            <person name="Penmetsa R.V."/>
            <person name="Wu W."/>
            <person name="Upadhyaya H.D."/>
            <person name="Yang S.P."/>
            <person name="Shah T."/>
            <person name="Saxena K.B."/>
            <person name="Michael T."/>
            <person name="McCombie W.R."/>
            <person name="Yang B."/>
            <person name="Zhang G."/>
            <person name="Yang H."/>
            <person name="Wang J."/>
            <person name="Spillane C."/>
            <person name="Cook D.R."/>
            <person name="May G.D."/>
            <person name="Xu X."/>
            <person name="Jackson S.A."/>
        </authorList>
    </citation>
    <scope>NUCLEOTIDE SEQUENCE [LARGE SCALE GENOMIC DNA]</scope>
</reference>
<feature type="region of interest" description="Disordered" evidence="1">
    <location>
        <begin position="196"/>
        <end position="216"/>
    </location>
</feature>
<gene>
    <name evidence="2" type="ORF">KK1_038803</name>
</gene>
<dbReference type="Gramene" id="C.cajan_38380.t">
    <property type="protein sequence ID" value="C.cajan_38380.t"/>
    <property type="gene ID" value="C.cajan_38380"/>
</dbReference>
<dbReference type="CDD" id="cd09272">
    <property type="entry name" value="RNase_HI_RT_Ty1"/>
    <property type="match status" value="1"/>
</dbReference>
<accession>A0A151RB67</accession>
<evidence type="ECO:0000313" key="3">
    <source>
        <dbReference type="Proteomes" id="UP000075243"/>
    </source>
</evidence>
<sequence length="392" mass="45811">MELKDDFVETKEEVLLMEQVGFEKVETKYVWFLDSRSSNHMCGRKKAFIEIEIICVARVSMEGSRDIYKSLENKSSQNNVAERKNKTIMNMVRCMLLEKQIPKRSWPEALNLVMHVLNQSPTFAVKNKTPEEAWNGQKPSVKHFRVFGSLCHVHVPDRKIVKLDDKNWDWDDSHEQAILTNLQNEINEETIIVDERDKEESTTNEDTRHNEYYNNDSEGLLDGERMNLAYLILTCNGDPITYDDVVKSEKWRQAMDHEIEAIINNDMWEQTDLPTRGKTIGVKWIFKTKNTLGYIFIISSGADSWSSKKQLMVSLSTYDNISAIKLLKNLVMHGYKKHIDVYFYFLRYLVKDGIVELLQCSTHEQIEDTMTKLLKLEVFLKLQELMGVCKYP</sequence>
<dbReference type="SUPFAM" id="SSF53098">
    <property type="entry name" value="Ribonuclease H-like"/>
    <property type="match status" value="1"/>
</dbReference>
<feature type="compositionally biased region" description="Basic and acidic residues" evidence="1">
    <location>
        <begin position="196"/>
        <end position="211"/>
    </location>
</feature>
<dbReference type="PANTHER" id="PTHR42648:SF18">
    <property type="entry name" value="RETROTRANSPOSON, UNCLASSIFIED-LIKE PROTEIN"/>
    <property type="match status" value="1"/>
</dbReference>
<dbReference type="EMBL" id="KQ483874">
    <property type="protein sequence ID" value="KYP39884.1"/>
    <property type="molecule type" value="Genomic_DNA"/>
</dbReference>
<proteinExistence type="predicted"/>
<evidence type="ECO:0000256" key="1">
    <source>
        <dbReference type="SAM" id="MobiDB-lite"/>
    </source>
</evidence>
<name>A0A151RB67_CAJCA</name>
<organism evidence="2 3">
    <name type="scientific">Cajanus cajan</name>
    <name type="common">Pigeon pea</name>
    <name type="synonym">Cajanus indicus</name>
    <dbReference type="NCBI Taxonomy" id="3821"/>
    <lineage>
        <taxon>Eukaryota</taxon>
        <taxon>Viridiplantae</taxon>
        <taxon>Streptophyta</taxon>
        <taxon>Embryophyta</taxon>
        <taxon>Tracheophyta</taxon>
        <taxon>Spermatophyta</taxon>
        <taxon>Magnoliopsida</taxon>
        <taxon>eudicotyledons</taxon>
        <taxon>Gunneridae</taxon>
        <taxon>Pentapetalae</taxon>
        <taxon>rosids</taxon>
        <taxon>fabids</taxon>
        <taxon>Fabales</taxon>
        <taxon>Fabaceae</taxon>
        <taxon>Papilionoideae</taxon>
        <taxon>50 kb inversion clade</taxon>
        <taxon>NPAAA clade</taxon>
        <taxon>indigoferoid/millettioid clade</taxon>
        <taxon>Phaseoleae</taxon>
        <taxon>Cajanus</taxon>
    </lineage>
</organism>
<keyword evidence="3" id="KW-1185">Reference proteome</keyword>
<dbReference type="InterPro" id="IPR012337">
    <property type="entry name" value="RNaseH-like_sf"/>
</dbReference>
<dbReference type="InterPro" id="IPR036397">
    <property type="entry name" value="RNaseH_sf"/>
</dbReference>
<dbReference type="PANTHER" id="PTHR42648">
    <property type="entry name" value="TRANSPOSASE, PUTATIVE-RELATED"/>
    <property type="match status" value="1"/>
</dbReference>
<dbReference type="InterPro" id="IPR039537">
    <property type="entry name" value="Retrotran_Ty1/copia-like"/>
</dbReference>
<dbReference type="Proteomes" id="UP000075243">
    <property type="component" value="Unassembled WGS sequence"/>
</dbReference>